<accession>A0A8J7CCB2</accession>
<dbReference type="GO" id="GO:0005524">
    <property type="term" value="F:ATP binding"/>
    <property type="evidence" value="ECO:0007669"/>
    <property type="project" value="InterPro"/>
</dbReference>
<dbReference type="Gene3D" id="3.30.1490.20">
    <property type="entry name" value="ATP-grasp fold, A domain"/>
    <property type="match status" value="1"/>
</dbReference>
<proteinExistence type="predicted"/>
<evidence type="ECO:0000313" key="3">
    <source>
        <dbReference type="Proteomes" id="UP000648239"/>
    </source>
</evidence>
<organism evidence="2 3">
    <name type="scientific">Candidatus Polarisedimenticola svalbardensis</name>
    <dbReference type="NCBI Taxonomy" id="2886004"/>
    <lineage>
        <taxon>Bacteria</taxon>
        <taxon>Pseudomonadati</taxon>
        <taxon>Acidobacteriota</taxon>
        <taxon>Candidatus Polarisedimenticolia</taxon>
        <taxon>Candidatus Polarisedimenticolales</taxon>
        <taxon>Candidatus Polarisedimenticolaceae</taxon>
        <taxon>Candidatus Polarisedimenticola</taxon>
    </lineage>
</organism>
<dbReference type="SUPFAM" id="SSF56059">
    <property type="entry name" value="Glutathione synthetase ATP-binding domain-like"/>
    <property type="match status" value="1"/>
</dbReference>
<name>A0A8J7CCB2_9BACT</name>
<reference evidence="2 3" key="1">
    <citation type="submission" date="2020-08" db="EMBL/GenBank/DDBJ databases">
        <title>Acidobacteriota in marine sediments use diverse sulfur dissimilation pathways.</title>
        <authorList>
            <person name="Wasmund K."/>
        </authorList>
    </citation>
    <scope>NUCLEOTIDE SEQUENCE [LARGE SCALE GENOMIC DNA]</scope>
    <source>
        <strain evidence="2">MAG AM4</strain>
    </source>
</reference>
<protein>
    <recommendedName>
        <fullName evidence="1">Pyruvate phosphate dikinase AMP/ATP-binding domain-containing protein</fullName>
    </recommendedName>
</protein>
<dbReference type="AlphaFoldDB" id="A0A8J7CCB2"/>
<sequence length="580" mass="63585">MAGSDNRLPRFNRAFFGSGDRLSRIGDGEIGGKAQGLRAAEDILGKMEGEALTASIAVGIPRTAVLTTQVFDLFLERNELDPADLTGLRDGRIVHAFLQADFPTEFLGDLRALVDETHQPLAVRSSSLLEDALNHPFAGVYGTKMVPNNQPDPGERFRKLIEAIKFVYATTFFQAARDYGRTIAGGGESEKMAVVLQEVVGTRQDQRFYPHLSGVCKSYNYYPSANQRPKDGIVSLALGLGKSIVDGGVCWSYSPARPKAPPPFASVADRMKNSQVKFWAVNMGKAPAYDPVAETEYLVQPGLTEAEYDGTLRYLASTYDSRSDRLSPGTGFPGPRVLDFAPLLQLSELPLNTVLQKLMKTFETETSAPVEIEFAVTIEGTAKPQARLGFLQVRPMAVADQVVEISEHEMAGPEVLASSETVMGNGSEKSILDVVYIPPDRFDRAESRKIVAEIESLNRSLIADGRQYLLIGFGRWGSSDPWLGIPVEWGQISGARGIVEATLEGFSVEPSQGSHFFHNLSSFGVTYFMIHHAAQPGIDWTWLESQQVVTETAHVRHVRLPDPLVVRVDGRSARGLILKR</sequence>
<dbReference type="InterPro" id="IPR013815">
    <property type="entry name" value="ATP_grasp_subdomain_1"/>
</dbReference>
<gene>
    <name evidence="2" type="ORF">IFK94_03720</name>
</gene>
<evidence type="ECO:0000259" key="1">
    <source>
        <dbReference type="Pfam" id="PF01326"/>
    </source>
</evidence>
<evidence type="ECO:0000313" key="2">
    <source>
        <dbReference type="EMBL" id="MBD3867212.1"/>
    </source>
</evidence>
<dbReference type="EMBL" id="JACXWD010000007">
    <property type="protein sequence ID" value="MBD3867212.1"/>
    <property type="molecule type" value="Genomic_DNA"/>
</dbReference>
<dbReference type="InterPro" id="IPR002192">
    <property type="entry name" value="PPDK_AMP/ATP-bd"/>
</dbReference>
<dbReference type="Pfam" id="PF01326">
    <property type="entry name" value="PPDK_N"/>
    <property type="match status" value="1"/>
</dbReference>
<dbReference type="GO" id="GO:0016301">
    <property type="term" value="F:kinase activity"/>
    <property type="evidence" value="ECO:0007669"/>
    <property type="project" value="InterPro"/>
</dbReference>
<dbReference type="Proteomes" id="UP000648239">
    <property type="component" value="Unassembled WGS sequence"/>
</dbReference>
<comment type="caution">
    <text evidence="2">The sequence shown here is derived from an EMBL/GenBank/DDBJ whole genome shotgun (WGS) entry which is preliminary data.</text>
</comment>
<feature type="domain" description="Pyruvate phosphate dikinase AMP/ATP-binding" evidence="1">
    <location>
        <begin position="29"/>
        <end position="403"/>
    </location>
</feature>